<keyword evidence="1" id="KW-0732">Signal</keyword>
<protein>
    <recommendedName>
        <fullName evidence="6">Alternate-type signal peptide domain-containing protein</fullName>
    </recommendedName>
</protein>
<sequence length="163" mass="16767">MNKKTILGLLTGAAIVAATTGSYAAWDKLTVNSVSGTVSISKPVQLTTTATTLTLNEAQRTVGSDVGPTVTAELPVTVDTANHDNLTLEAVSPTATLDGTAVNGSVTAEVYQDDQKVNDATKIMDGEYKIKVTVVLDDVDAARVNEGSLAVSVGAALSEKTEN</sequence>
<keyword evidence="5" id="KW-1185">Reference proteome</keyword>
<reference evidence="4 5" key="1">
    <citation type="journal article" date="2019" name="Nat. Med.">
        <title>A library of human gut bacterial isolates paired with longitudinal multiomics data enables mechanistic microbiome research.</title>
        <authorList>
            <person name="Poyet M."/>
            <person name="Groussin M."/>
            <person name="Gibbons S.M."/>
            <person name="Avila-Pacheco J."/>
            <person name="Jiang X."/>
            <person name="Kearney S.M."/>
            <person name="Perrotta A.R."/>
            <person name="Berdy B."/>
            <person name="Zhao S."/>
            <person name="Lieberman T.D."/>
            <person name="Swanson P.K."/>
            <person name="Smith M."/>
            <person name="Roesemann S."/>
            <person name="Alexander J.E."/>
            <person name="Rich S.A."/>
            <person name="Livny J."/>
            <person name="Vlamakis H."/>
            <person name="Clish C."/>
            <person name="Bullock K."/>
            <person name="Deik A."/>
            <person name="Scott J."/>
            <person name="Pierce K.A."/>
            <person name="Xavier R.J."/>
            <person name="Alm E.J."/>
        </authorList>
    </citation>
    <scope>NUCLEOTIDE SEQUENCE [LARGE SCALE GENOMIC DNA]</scope>
    <source>
        <strain evidence="2 4">BIOML-A4</strain>
        <strain evidence="3 5">BIOML-A5</strain>
    </source>
</reference>
<proteinExistence type="predicted"/>
<name>A0A6N7SD72_9FIRM</name>
<dbReference type="EMBL" id="WKPJ01000048">
    <property type="protein sequence ID" value="MSA91226.1"/>
    <property type="molecule type" value="Genomic_DNA"/>
</dbReference>
<feature type="signal peptide" evidence="1">
    <location>
        <begin position="1"/>
        <end position="24"/>
    </location>
</feature>
<dbReference type="EMBL" id="WKPI01000051">
    <property type="protein sequence ID" value="MSC35003.1"/>
    <property type="molecule type" value="Genomic_DNA"/>
</dbReference>
<evidence type="ECO:0000313" key="3">
    <source>
        <dbReference type="EMBL" id="MSC35003.1"/>
    </source>
</evidence>
<evidence type="ECO:0000313" key="2">
    <source>
        <dbReference type="EMBL" id="MSA91226.1"/>
    </source>
</evidence>
<dbReference type="OrthoDB" id="1656068at2"/>
<dbReference type="Proteomes" id="UP000480929">
    <property type="component" value="Unassembled WGS sequence"/>
</dbReference>
<accession>A0A6N7SD72</accession>
<comment type="caution">
    <text evidence="2">The sequence shown here is derived from an EMBL/GenBank/DDBJ whole genome shotgun (WGS) entry which is preliminary data.</text>
</comment>
<dbReference type="RefSeq" id="WP_154240562.1">
    <property type="nucleotide sequence ID" value="NZ_CALJPI010000071.1"/>
</dbReference>
<dbReference type="Proteomes" id="UP000433575">
    <property type="component" value="Unassembled WGS sequence"/>
</dbReference>
<organism evidence="2 4">
    <name type="scientific">Holdemania massiliensis</name>
    <dbReference type="NCBI Taxonomy" id="1468449"/>
    <lineage>
        <taxon>Bacteria</taxon>
        <taxon>Bacillati</taxon>
        <taxon>Bacillota</taxon>
        <taxon>Erysipelotrichia</taxon>
        <taxon>Erysipelotrichales</taxon>
        <taxon>Erysipelotrichaceae</taxon>
        <taxon>Holdemania</taxon>
    </lineage>
</organism>
<dbReference type="AlphaFoldDB" id="A0A6N7SD72"/>
<gene>
    <name evidence="3" type="ORF">GKD88_17940</name>
    <name evidence="2" type="ORF">GKE08_18030</name>
</gene>
<evidence type="ECO:0000313" key="4">
    <source>
        <dbReference type="Proteomes" id="UP000433575"/>
    </source>
</evidence>
<evidence type="ECO:0000256" key="1">
    <source>
        <dbReference type="SAM" id="SignalP"/>
    </source>
</evidence>
<evidence type="ECO:0000313" key="5">
    <source>
        <dbReference type="Proteomes" id="UP000480929"/>
    </source>
</evidence>
<evidence type="ECO:0008006" key="6">
    <source>
        <dbReference type="Google" id="ProtNLM"/>
    </source>
</evidence>
<feature type="chain" id="PRO_5026741861" description="Alternate-type signal peptide domain-containing protein" evidence="1">
    <location>
        <begin position="25"/>
        <end position="163"/>
    </location>
</feature>